<organism evidence="3 4">
    <name type="scientific">Pseudochelatococcus lubricantis</name>
    <dbReference type="NCBI Taxonomy" id="1538102"/>
    <lineage>
        <taxon>Bacteria</taxon>
        <taxon>Pseudomonadati</taxon>
        <taxon>Pseudomonadota</taxon>
        <taxon>Alphaproteobacteria</taxon>
        <taxon>Hyphomicrobiales</taxon>
        <taxon>Chelatococcaceae</taxon>
        <taxon>Pseudochelatococcus</taxon>
    </lineage>
</organism>
<name>A0ABX0UVP7_9HYPH</name>
<reference evidence="3 4" key="1">
    <citation type="submission" date="2020-03" db="EMBL/GenBank/DDBJ databases">
        <title>Genomic Encyclopedia of Type Strains, Phase IV (KMG-IV): sequencing the most valuable type-strain genomes for metagenomic binning, comparative biology and taxonomic classification.</title>
        <authorList>
            <person name="Goeker M."/>
        </authorList>
    </citation>
    <scope>NUCLEOTIDE SEQUENCE [LARGE SCALE GENOMIC DNA]</scope>
    <source>
        <strain evidence="3 4">DSM 103870</strain>
    </source>
</reference>
<dbReference type="PANTHER" id="PTHR47814">
    <property type="entry name" value="PEPTIDYL-TRNA HYDROLASE ARFB"/>
    <property type="match status" value="1"/>
</dbReference>
<dbReference type="EMBL" id="JAASQI010000002">
    <property type="protein sequence ID" value="NIJ57037.1"/>
    <property type="molecule type" value="Genomic_DNA"/>
</dbReference>
<dbReference type="Pfam" id="PF00472">
    <property type="entry name" value="RF-1"/>
    <property type="match status" value="1"/>
</dbReference>
<feature type="region of interest" description="Disordered" evidence="1">
    <location>
        <begin position="100"/>
        <end position="140"/>
    </location>
</feature>
<evidence type="ECO:0000313" key="3">
    <source>
        <dbReference type="EMBL" id="NIJ57037.1"/>
    </source>
</evidence>
<dbReference type="Gene3D" id="3.30.160.20">
    <property type="match status" value="1"/>
</dbReference>
<protein>
    <submittedName>
        <fullName evidence="3">Ribosome-associated protein</fullName>
    </submittedName>
</protein>
<evidence type="ECO:0000313" key="4">
    <source>
        <dbReference type="Proteomes" id="UP001429580"/>
    </source>
</evidence>
<dbReference type="RefSeq" id="WP_166949185.1">
    <property type="nucleotide sequence ID" value="NZ_JAASQI010000002.1"/>
</dbReference>
<evidence type="ECO:0000256" key="1">
    <source>
        <dbReference type="SAM" id="MobiDB-lite"/>
    </source>
</evidence>
<proteinExistence type="predicted"/>
<gene>
    <name evidence="3" type="ORF">FHS82_000863</name>
</gene>
<comment type="caution">
    <text evidence="3">The sequence shown here is derived from an EMBL/GenBank/DDBJ whole genome shotgun (WGS) entry which is preliminary data.</text>
</comment>
<dbReference type="PANTHER" id="PTHR47814:SF1">
    <property type="entry name" value="PEPTIDYL-TRNA HYDROLASE ARFB"/>
    <property type="match status" value="1"/>
</dbReference>
<accession>A0ABX0UVP7</accession>
<evidence type="ECO:0000259" key="2">
    <source>
        <dbReference type="Pfam" id="PF00472"/>
    </source>
</evidence>
<dbReference type="NCBIfam" id="NF006718">
    <property type="entry name" value="PRK09256.1"/>
    <property type="match status" value="1"/>
</dbReference>
<feature type="domain" description="Prokaryotic-type class I peptide chain release factors" evidence="2">
    <location>
        <begin position="8"/>
        <end position="133"/>
    </location>
</feature>
<dbReference type="SUPFAM" id="SSF110916">
    <property type="entry name" value="Peptidyl-tRNA hydrolase domain-like"/>
    <property type="match status" value="1"/>
</dbReference>
<keyword evidence="4" id="KW-1185">Reference proteome</keyword>
<dbReference type="InterPro" id="IPR000352">
    <property type="entry name" value="Pep_chain_release_fac_I"/>
</dbReference>
<sequence>MIPITHFIALDEAEIEETFIQASGPGGQNVNKVATAVQLRFDARRSPNLPEDVRARLMELAGQRLTRDGVIVIQARSFRTQERNRAEALRRLVDLIRQAAKRQPIRRPTQPTKASTRRRLDDKARRSGIKALRSGKPMAD</sequence>
<dbReference type="Proteomes" id="UP001429580">
    <property type="component" value="Unassembled WGS sequence"/>
</dbReference>